<comment type="caution">
    <text evidence="5">The sequence shown here is derived from an EMBL/GenBank/DDBJ whole genome shotgun (WGS) entry which is preliminary data.</text>
</comment>
<dbReference type="PANTHER" id="PTHR47894:SF4">
    <property type="entry name" value="HTH-TYPE TRANSCRIPTIONAL REGULATOR GADX"/>
    <property type="match status" value="1"/>
</dbReference>
<dbReference type="PROSITE" id="PS01124">
    <property type="entry name" value="HTH_ARAC_FAMILY_2"/>
    <property type="match status" value="1"/>
</dbReference>
<evidence type="ECO:0000259" key="4">
    <source>
        <dbReference type="PROSITE" id="PS01124"/>
    </source>
</evidence>
<dbReference type="PANTHER" id="PTHR47894">
    <property type="entry name" value="HTH-TYPE TRANSCRIPTIONAL REGULATOR GADX"/>
    <property type="match status" value="1"/>
</dbReference>
<dbReference type="Pfam" id="PF12833">
    <property type="entry name" value="HTH_18"/>
    <property type="match status" value="1"/>
</dbReference>
<evidence type="ECO:0000313" key="6">
    <source>
        <dbReference type="Proteomes" id="UP001629432"/>
    </source>
</evidence>
<gene>
    <name evidence="5" type="ORF">PQQ63_33795</name>
</gene>
<proteinExistence type="predicted"/>
<evidence type="ECO:0000256" key="1">
    <source>
        <dbReference type="ARBA" id="ARBA00023015"/>
    </source>
</evidence>
<name>A0ABW9E2B9_9BURK</name>
<dbReference type="InterPro" id="IPR018060">
    <property type="entry name" value="HTH_AraC"/>
</dbReference>
<reference evidence="5 6" key="1">
    <citation type="journal article" date="2024" name="Chem. Sci.">
        <title>Discovery of megapolipeptins by genome mining of a Burkholderiales bacteria collection.</title>
        <authorList>
            <person name="Paulo B.S."/>
            <person name="Recchia M.J.J."/>
            <person name="Lee S."/>
            <person name="Fergusson C.H."/>
            <person name="Romanowski S.B."/>
            <person name="Hernandez A."/>
            <person name="Krull N."/>
            <person name="Liu D.Y."/>
            <person name="Cavanagh H."/>
            <person name="Bos A."/>
            <person name="Gray C.A."/>
            <person name="Murphy B.T."/>
            <person name="Linington R.G."/>
            <person name="Eustaquio A.S."/>
        </authorList>
    </citation>
    <scope>NUCLEOTIDE SEQUENCE [LARGE SCALE GENOMIC DNA]</scope>
    <source>
        <strain evidence="5 6">RL17-338-BIC-A</strain>
    </source>
</reference>
<dbReference type="EMBL" id="JAQQCF010000046">
    <property type="protein sequence ID" value="MFM0641670.1"/>
    <property type="molecule type" value="Genomic_DNA"/>
</dbReference>
<dbReference type="InterPro" id="IPR009057">
    <property type="entry name" value="Homeodomain-like_sf"/>
</dbReference>
<evidence type="ECO:0000256" key="2">
    <source>
        <dbReference type="ARBA" id="ARBA00023125"/>
    </source>
</evidence>
<dbReference type="Proteomes" id="UP001629432">
    <property type="component" value="Unassembled WGS sequence"/>
</dbReference>
<dbReference type="InterPro" id="IPR020449">
    <property type="entry name" value="Tscrpt_reg_AraC-type_HTH"/>
</dbReference>
<dbReference type="SMART" id="SM00342">
    <property type="entry name" value="HTH_ARAC"/>
    <property type="match status" value="1"/>
</dbReference>
<keyword evidence="1" id="KW-0805">Transcription regulation</keyword>
<accession>A0ABW9E2B9</accession>
<evidence type="ECO:0000313" key="5">
    <source>
        <dbReference type="EMBL" id="MFM0641670.1"/>
    </source>
</evidence>
<dbReference type="Gene3D" id="1.10.10.60">
    <property type="entry name" value="Homeodomain-like"/>
    <property type="match status" value="1"/>
</dbReference>
<feature type="domain" description="HTH araC/xylS-type" evidence="4">
    <location>
        <begin position="169"/>
        <end position="266"/>
    </location>
</feature>
<keyword evidence="2" id="KW-0238">DNA-binding</keyword>
<dbReference type="SUPFAM" id="SSF46689">
    <property type="entry name" value="Homeodomain-like"/>
    <property type="match status" value="1"/>
</dbReference>
<protein>
    <submittedName>
        <fullName evidence="5">AraC family transcriptional regulator</fullName>
    </submittedName>
</protein>
<organism evidence="5 6">
    <name type="scientific">Paraburkholderia metrosideri</name>
    <dbReference type="NCBI Taxonomy" id="580937"/>
    <lineage>
        <taxon>Bacteria</taxon>
        <taxon>Pseudomonadati</taxon>
        <taxon>Pseudomonadota</taxon>
        <taxon>Betaproteobacteria</taxon>
        <taxon>Burkholderiales</taxon>
        <taxon>Burkholderiaceae</taxon>
        <taxon>Paraburkholderia</taxon>
    </lineage>
</organism>
<dbReference type="RefSeq" id="WP_408242115.1">
    <property type="nucleotide sequence ID" value="NZ_JAQQCF010000046.1"/>
</dbReference>
<keyword evidence="3" id="KW-0804">Transcription</keyword>
<keyword evidence="6" id="KW-1185">Reference proteome</keyword>
<sequence>MTHAIAAREHVGATAHVSHAHELLTTRIRLENPAIVVILRGCARVQWGGQEHVLESGRAIAIAAQHTFDAFKTPCNKTGVYEAQWLTCDGTVTAQYSEGPVKGTRIGDVHALKSGGTSFLKAFAHAREGILRQTDIPTEVARIRMTELLTWLDHDGAYFGHSQRPALATQVRRRIADELSTAWTAPLMAESLGLSEATLRRRLSAERTSFHELLIDVRMSKALTLLQVTDLSVTLISLEIGYSSPSRFTARFRQKFGYGPSDVRRAA</sequence>
<evidence type="ECO:0000256" key="3">
    <source>
        <dbReference type="ARBA" id="ARBA00023163"/>
    </source>
</evidence>
<dbReference type="PRINTS" id="PR00032">
    <property type="entry name" value="HTHARAC"/>
</dbReference>